<dbReference type="GO" id="GO:0035803">
    <property type="term" value="P:egg coat formation"/>
    <property type="evidence" value="ECO:0007669"/>
    <property type="project" value="TreeGrafter"/>
</dbReference>
<keyword evidence="6" id="KW-1185">Reference proteome</keyword>
<dbReference type="Pfam" id="PF00100">
    <property type="entry name" value="Zona_pellucida"/>
    <property type="match status" value="1"/>
</dbReference>
<accession>A0A3B3VZV2</accession>
<dbReference type="PANTHER" id="PTHR11576:SF15">
    <property type="entry name" value="ZONA PELLUCIDA SPERM-BINDING PROTEIN 3-LIKE"/>
    <property type="match status" value="1"/>
</dbReference>
<dbReference type="PROSITE" id="PS51034">
    <property type="entry name" value="ZP_2"/>
    <property type="match status" value="1"/>
</dbReference>
<dbReference type="Gene3D" id="2.60.40.3210">
    <property type="entry name" value="Zona pellucida, ZP-N domain"/>
    <property type="match status" value="1"/>
</dbReference>
<feature type="compositionally biased region" description="Polar residues" evidence="2">
    <location>
        <begin position="507"/>
        <end position="519"/>
    </location>
</feature>
<reference evidence="5" key="1">
    <citation type="submission" date="2025-08" db="UniProtKB">
        <authorList>
            <consortium name="Ensembl"/>
        </authorList>
    </citation>
    <scope>IDENTIFICATION</scope>
</reference>
<dbReference type="GO" id="GO:2000344">
    <property type="term" value="P:positive regulation of acrosome reaction"/>
    <property type="evidence" value="ECO:0007669"/>
    <property type="project" value="TreeGrafter"/>
</dbReference>
<dbReference type="KEGG" id="plai:106940555"/>
<dbReference type="PANTHER" id="PTHR11576">
    <property type="entry name" value="ZONA PELLUCIDA SPERM-BINDING PROTEIN 3"/>
    <property type="match status" value="1"/>
</dbReference>
<evidence type="ECO:0000313" key="6">
    <source>
        <dbReference type="Proteomes" id="UP000261500"/>
    </source>
</evidence>
<dbReference type="GO" id="GO:0032190">
    <property type="term" value="F:acrosin binding"/>
    <property type="evidence" value="ECO:0007669"/>
    <property type="project" value="TreeGrafter"/>
</dbReference>
<dbReference type="Proteomes" id="UP000261500">
    <property type="component" value="Unplaced"/>
</dbReference>
<dbReference type="RefSeq" id="XP_014878818.1">
    <property type="nucleotide sequence ID" value="XM_015023332.1"/>
</dbReference>
<reference evidence="5" key="2">
    <citation type="submission" date="2025-09" db="UniProtKB">
        <authorList>
            <consortium name="Ensembl"/>
        </authorList>
    </citation>
    <scope>IDENTIFICATION</scope>
</reference>
<dbReference type="InterPro" id="IPR001507">
    <property type="entry name" value="ZP_dom"/>
</dbReference>
<dbReference type="Ensembl" id="ENSPLAT00000026639.1">
    <property type="protein sequence ID" value="ENSPLAP00000030586.1"/>
    <property type="gene ID" value="ENSPLAG00000021795.1"/>
</dbReference>
<dbReference type="InterPro" id="IPR042235">
    <property type="entry name" value="ZP-C_dom"/>
</dbReference>
<keyword evidence="1" id="KW-1015">Disulfide bond</keyword>
<dbReference type="InterPro" id="IPR055356">
    <property type="entry name" value="ZP-N"/>
</dbReference>
<feature type="domain" description="ZP" evidence="4">
    <location>
        <begin position="98"/>
        <end position="346"/>
    </location>
</feature>
<dbReference type="GeneTree" id="ENSGT01030000234567"/>
<dbReference type="GO" id="GO:0031012">
    <property type="term" value="C:extracellular matrix"/>
    <property type="evidence" value="ECO:0007669"/>
    <property type="project" value="TreeGrafter"/>
</dbReference>
<feature type="compositionally biased region" description="Low complexity" evidence="2">
    <location>
        <begin position="528"/>
        <end position="539"/>
    </location>
</feature>
<evidence type="ECO:0000256" key="2">
    <source>
        <dbReference type="SAM" id="MobiDB-lite"/>
    </source>
</evidence>
<protein>
    <submittedName>
        <fullName evidence="5">Uncharacterized LOC106940555</fullName>
    </submittedName>
</protein>
<name>A0A3B3VZV2_9TELE</name>
<evidence type="ECO:0000256" key="1">
    <source>
        <dbReference type="ARBA" id="ARBA00023157"/>
    </source>
</evidence>
<dbReference type="OrthoDB" id="8956379at2759"/>
<dbReference type="AlphaFoldDB" id="A0A3B3VZV2"/>
<feature type="chain" id="PRO_5017409679" evidence="3">
    <location>
        <begin position="18"/>
        <end position="771"/>
    </location>
</feature>
<dbReference type="GeneID" id="106940555"/>
<evidence type="ECO:0000256" key="3">
    <source>
        <dbReference type="SAM" id="SignalP"/>
    </source>
</evidence>
<dbReference type="Pfam" id="PF23344">
    <property type="entry name" value="ZP-N"/>
    <property type="match status" value="1"/>
</dbReference>
<evidence type="ECO:0000313" key="5">
    <source>
        <dbReference type="Ensembl" id="ENSPLAP00000030586.1"/>
    </source>
</evidence>
<proteinExistence type="predicted"/>
<dbReference type="SMART" id="SM00241">
    <property type="entry name" value="ZP"/>
    <property type="match status" value="1"/>
</dbReference>
<dbReference type="Gene3D" id="2.60.40.4100">
    <property type="entry name" value="Zona pellucida, ZP-C domain"/>
    <property type="match status" value="1"/>
</dbReference>
<keyword evidence="3" id="KW-0732">Signal</keyword>
<evidence type="ECO:0000259" key="4">
    <source>
        <dbReference type="PROSITE" id="PS51034"/>
    </source>
</evidence>
<feature type="region of interest" description="Disordered" evidence="2">
    <location>
        <begin position="507"/>
        <end position="551"/>
    </location>
</feature>
<dbReference type="GO" id="GO:0007339">
    <property type="term" value="P:binding of sperm to zona pellucida"/>
    <property type="evidence" value="ECO:0007669"/>
    <property type="project" value="TreeGrafter"/>
</dbReference>
<dbReference type="InterPro" id="IPR055355">
    <property type="entry name" value="ZP-C"/>
</dbReference>
<sequence>MSAFLWLLWRLFHVTLGGPVLHPTSSEEMMPAMNSVPIPSSYRLPVFLHASMPLVPPELFRPVPYGGPLPAGLAGLLVPPLRQHKSIPDKVARAVEAWCGTEKVSVRVDRFLLRAWNVPSLFRIGSCTPSEVTSRYLYFQYGLLECGGKVQVSGGQLVYSYLLNYTPPSQGYVIRVFPINLPIHCYYNRFHYSYKVGYRPQVQHTTFLRSIKSKLTFSLTVCNAQWEPLSPGHTFYLGEQVYFLAQAGTLLAGERLYVDSCQATSSEDPSSLPKVDIITNYGCMTDSRREGSSSQFLSGGGSVVKFSVDAFLFRGVSQVQHLHCTLSVGLSTSSIAKSCNFNKATGRWEEMLTSPTVCSCCDSVCTDTDMSVKNHVRSSGWLVDQKLEKPTARQRSFEAEEREYLDQKVTNKDNVEDSRAFPQDRSGFKDEKSVAGRIEWRQVVILGQEKAEEQTEKKARNLKNEDGELKMLPTHMSDEARSHNETAQAGEEGLDFRNSVSRLAIVNKSSDASGTQENGSYGIEYNPSTQSSSGNVSSSEDAITTRCPHSHSVSCTNAYSASHKEKHNYNEGHGAISSAVGIEEFSSVNVRNSSVRLSPQVIPEVDLDLWSKWVKCVDKSALTTTRHTPVRATESVSGNGLDGDADLLVKGLPTGHTHLRLLRNLICNDGKLDVTSGSTDQTLPQTLLPAEGKLKDSGTRTTLPSFGSVSIKSEQTHDLDPKHSAMVTVTTSFQDSNSSPLIDKGWAEVVPEWVVQHLAFLVQKTTRVVKN</sequence>
<dbReference type="FunFam" id="2.60.40.4100:FF:000002">
    <property type="entry name" value="Zona pellucida sperm-binding protein 3"/>
    <property type="match status" value="1"/>
</dbReference>
<organism evidence="5 6">
    <name type="scientific">Poecilia latipinna</name>
    <name type="common">sailfin molly</name>
    <dbReference type="NCBI Taxonomy" id="48699"/>
    <lineage>
        <taxon>Eukaryota</taxon>
        <taxon>Metazoa</taxon>
        <taxon>Chordata</taxon>
        <taxon>Craniata</taxon>
        <taxon>Vertebrata</taxon>
        <taxon>Euteleostomi</taxon>
        <taxon>Actinopterygii</taxon>
        <taxon>Neopterygii</taxon>
        <taxon>Teleostei</taxon>
        <taxon>Neoteleostei</taxon>
        <taxon>Acanthomorphata</taxon>
        <taxon>Ovalentaria</taxon>
        <taxon>Atherinomorphae</taxon>
        <taxon>Cyprinodontiformes</taxon>
        <taxon>Poeciliidae</taxon>
        <taxon>Poeciliinae</taxon>
        <taxon>Poecilia</taxon>
    </lineage>
</organism>
<feature type="signal peptide" evidence="3">
    <location>
        <begin position="1"/>
        <end position="17"/>
    </location>
</feature>
<dbReference type="STRING" id="48699.ENSPLAP00000030586"/>